<dbReference type="SMART" id="SM00507">
    <property type="entry name" value="HNHc"/>
    <property type="match status" value="1"/>
</dbReference>
<dbReference type="InterPro" id="IPR002711">
    <property type="entry name" value="HNH"/>
</dbReference>
<dbReference type="InterPro" id="IPR003870">
    <property type="entry name" value="DUF222"/>
</dbReference>
<keyword evidence="5" id="KW-1185">Reference proteome</keyword>
<accession>K6WLJ9</accession>
<feature type="region of interest" description="Disordered" evidence="2">
    <location>
        <begin position="204"/>
        <end position="235"/>
    </location>
</feature>
<comment type="similarity">
    <text evidence="1">Belongs to the Rv1128c/1148c/1588c/1702c/1945/3466 family.</text>
</comment>
<name>K6WLJ9_9ACTN</name>
<evidence type="ECO:0000313" key="5">
    <source>
        <dbReference type="Proteomes" id="UP000035058"/>
    </source>
</evidence>
<organism evidence="4 5">
    <name type="scientific">Gordonia namibiensis NBRC 108229</name>
    <dbReference type="NCBI Taxonomy" id="1208314"/>
    <lineage>
        <taxon>Bacteria</taxon>
        <taxon>Bacillati</taxon>
        <taxon>Actinomycetota</taxon>
        <taxon>Actinomycetes</taxon>
        <taxon>Mycobacteriales</taxon>
        <taxon>Gordoniaceae</taxon>
        <taxon>Gordonia</taxon>
    </lineage>
</organism>
<dbReference type="Pfam" id="PF01844">
    <property type="entry name" value="HNH"/>
    <property type="match status" value="1"/>
</dbReference>
<reference evidence="4 5" key="1">
    <citation type="submission" date="2012-08" db="EMBL/GenBank/DDBJ databases">
        <title>Whole genome shotgun sequence of Gordonia namibiensis NBRC 108229.</title>
        <authorList>
            <person name="Isaki-Nakamura S."/>
            <person name="Hosoyama A."/>
            <person name="Tsuchikane K."/>
            <person name="Katsumata H."/>
            <person name="Baba S."/>
            <person name="Yamazaki S."/>
            <person name="Fujita N."/>
        </authorList>
    </citation>
    <scope>NUCLEOTIDE SEQUENCE [LARGE SCALE GENOMIC DNA]</scope>
    <source>
        <strain evidence="4 5">NBRC 108229</strain>
    </source>
</reference>
<dbReference type="InterPro" id="IPR003615">
    <property type="entry name" value="HNH_nuc"/>
</dbReference>
<gene>
    <name evidence="4" type="ORF">GONAM_14_01300</name>
</gene>
<feature type="domain" description="HNH nuclease" evidence="3">
    <location>
        <begin position="339"/>
        <end position="389"/>
    </location>
</feature>
<dbReference type="Proteomes" id="UP000035058">
    <property type="component" value="Unassembled WGS sequence"/>
</dbReference>
<evidence type="ECO:0000259" key="3">
    <source>
        <dbReference type="SMART" id="SM00507"/>
    </source>
</evidence>
<comment type="caution">
    <text evidence="4">The sequence shown here is derived from an EMBL/GenBank/DDBJ whole genome shotgun (WGS) entry which is preliminary data.</text>
</comment>
<evidence type="ECO:0000256" key="1">
    <source>
        <dbReference type="ARBA" id="ARBA00023450"/>
    </source>
</evidence>
<protein>
    <recommendedName>
        <fullName evidence="3">HNH nuclease domain-containing protein</fullName>
    </recommendedName>
</protein>
<dbReference type="EMBL" id="BAHE01000014">
    <property type="protein sequence ID" value="GAC00271.1"/>
    <property type="molecule type" value="Genomic_DNA"/>
</dbReference>
<dbReference type="Pfam" id="PF02720">
    <property type="entry name" value="DUF222"/>
    <property type="match status" value="1"/>
</dbReference>
<proteinExistence type="inferred from homology"/>
<dbReference type="GO" id="GO:0004519">
    <property type="term" value="F:endonuclease activity"/>
    <property type="evidence" value="ECO:0007669"/>
    <property type="project" value="InterPro"/>
</dbReference>
<evidence type="ECO:0000313" key="4">
    <source>
        <dbReference type="EMBL" id="GAC00271.1"/>
    </source>
</evidence>
<dbReference type="AlphaFoldDB" id="K6WLJ9"/>
<dbReference type="GO" id="GO:0003676">
    <property type="term" value="F:nucleic acid binding"/>
    <property type="evidence" value="ECO:0007669"/>
    <property type="project" value="InterPro"/>
</dbReference>
<dbReference type="Gene3D" id="1.10.30.50">
    <property type="match status" value="1"/>
</dbReference>
<evidence type="ECO:0000256" key="2">
    <source>
        <dbReference type="SAM" id="MobiDB-lite"/>
    </source>
</evidence>
<dbReference type="GO" id="GO:0008270">
    <property type="term" value="F:zinc ion binding"/>
    <property type="evidence" value="ECO:0007669"/>
    <property type="project" value="InterPro"/>
</dbReference>
<dbReference type="CDD" id="cd00085">
    <property type="entry name" value="HNHc"/>
    <property type="match status" value="1"/>
</dbReference>
<dbReference type="RefSeq" id="WP_006866481.1">
    <property type="nucleotide sequence ID" value="NZ_BAHE01000014.1"/>
</dbReference>
<feature type="compositionally biased region" description="Basic and acidic residues" evidence="2">
    <location>
        <begin position="222"/>
        <end position="235"/>
    </location>
</feature>
<sequence>MSVTALRGEGLSSMFDGADPRSLPDEVLEVRVLGYAAQITALTAGFLDLVAELDERDSWRGPGVHSLAHWLSWKAGVAPRTAQEQVRVAKALRELPLIRQCFGEGRLTYSKVRALTRVATPLREKELVNLALSCTASQVEKAVRAMRQIDRGCSEGGELVPPAESSARWKWNADGSLSVSMTLTPLDGARFLAGVVRAEYERTRTAEDADLPSVPRNAPAELETRSGEADSEVKPANRRDLWRNVPSNIAAAVVAMADAVHEGIAMPELAPGAEILVHVGDGVEQAHLDDGPALSEAEVEEAACGASMREALSRRVSGRPGKRALLGLGRKQRAPSKAMIRALFLRDRCCQTPGCGRTRHLHAHHVVFWSNDGETELDNLILLCGSCHRALHRGEFSIKTHGQQRFSFHMPGGAVIEVSPPTRTPGLWSPDERIAADATVPVGGGKLDLGYATEVIYAVWEWKERQASAVPAAA</sequence>